<protein>
    <recommendedName>
        <fullName evidence="7">Peptidyl-prolyl cis-trans isomerase</fullName>
        <shortName evidence="7">PPIase</shortName>
        <ecNumber evidence="7">5.2.1.8</ecNumber>
    </recommendedName>
</protein>
<evidence type="ECO:0000256" key="4">
    <source>
        <dbReference type="ARBA" id="ARBA00022490"/>
    </source>
</evidence>
<sequence>MFALFETTKGNFKVKLLSDKAPKTVENFVGLAEGTKEWTDPKTDKKVKKPFYDGLVFHRVIKDFMIQGGCPLGTGTGGPGYRFEDEFTPGQQKHDKPGILSMANAGPNTNGSQFFVTTVPTPWLDGRHTVFGEVVEGMDVVHSIENSKTGPMDRPVEAVVIKHVKIVK</sequence>
<dbReference type="PANTHER" id="PTHR45625">
    <property type="entry name" value="PEPTIDYL-PROLYL CIS-TRANS ISOMERASE-RELATED"/>
    <property type="match status" value="1"/>
</dbReference>
<dbReference type="PRINTS" id="PR00153">
    <property type="entry name" value="CSAPPISMRASE"/>
</dbReference>
<evidence type="ECO:0000256" key="7">
    <source>
        <dbReference type="RuleBase" id="RU363019"/>
    </source>
</evidence>
<name>A0A150WD74_BDEBC</name>
<evidence type="ECO:0000256" key="6">
    <source>
        <dbReference type="ARBA" id="ARBA00023235"/>
    </source>
</evidence>
<dbReference type="PROSITE" id="PS00170">
    <property type="entry name" value="CSA_PPIASE_1"/>
    <property type="match status" value="1"/>
</dbReference>
<reference evidence="9 10" key="1">
    <citation type="submission" date="2016-03" db="EMBL/GenBank/DDBJ databases">
        <authorList>
            <person name="Ploux O."/>
        </authorList>
    </citation>
    <scope>NUCLEOTIDE SEQUENCE [LARGE SCALE GENOMIC DNA]</scope>
    <source>
        <strain evidence="9 10">BER2</strain>
    </source>
</reference>
<dbReference type="InterPro" id="IPR020892">
    <property type="entry name" value="Cyclophilin-type_PPIase_CS"/>
</dbReference>
<accession>A0A150WD74</accession>
<keyword evidence="5 7" id="KW-0697">Rotamase</keyword>
<evidence type="ECO:0000259" key="8">
    <source>
        <dbReference type="PROSITE" id="PS50072"/>
    </source>
</evidence>
<evidence type="ECO:0000256" key="1">
    <source>
        <dbReference type="ARBA" id="ARBA00002388"/>
    </source>
</evidence>
<dbReference type="EC" id="5.2.1.8" evidence="7"/>
<comment type="catalytic activity">
    <reaction evidence="7">
        <text>[protein]-peptidylproline (omega=180) = [protein]-peptidylproline (omega=0)</text>
        <dbReference type="Rhea" id="RHEA:16237"/>
        <dbReference type="Rhea" id="RHEA-COMP:10747"/>
        <dbReference type="Rhea" id="RHEA-COMP:10748"/>
        <dbReference type="ChEBI" id="CHEBI:83833"/>
        <dbReference type="ChEBI" id="CHEBI:83834"/>
        <dbReference type="EC" id="5.2.1.8"/>
    </reaction>
</comment>
<dbReference type="EMBL" id="LUKF01000019">
    <property type="protein sequence ID" value="KYG60840.1"/>
    <property type="molecule type" value="Genomic_DNA"/>
</dbReference>
<dbReference type="InterPro" id="IPR024936">
    <property type="entry name" value="Cyclophilin-type_PPIase"/>
</dbReference>
<dbReference type="Proteomes" id="UP000075391">
    <property type="component" value="Unassembled WGS sequence"/>
</dbReference>
<keyword evidence="6 7" id="KW-0413">Isomerase</keyword>
<dbReference type="FunFam" id="2.40.100.10:FF:000028">
    <property type="entry name" value="Peptidyl-prolyl cis-trans isomerase"/>
    <property type="match status" value="1"/>
</dbReference>
<dbReference type="AlphaFoldDB" id="A0A150WD74"/>
<gene>
    <name evidence="9" type="ORF">AZI85_11910</name>
</gene>
<evidence type="ECO:0000313" key="10">
    <source>
        <dbReference type="Proteomes" id="UP000075391"/>
    </source>
</evidence>
<evidence type="ECO:0000313" key="9">
    <source>
        <dbReference type="EMBL" id="KYG60840.1"/>
    </source>
</evidence>
<dbReference type="PIRSF" id="PIRSF001467">
    <property type="entry name" value="Peptidylpro_ismrse"/>
    <property type="match status" value="1"/>
</dbReference>
<organism evidence="9 10">
    <name type="scientific">Bdellovibrio bacteriovorus</name>
    <dbReference type="NCBI Taxonomy" id="959"/>
    <lineage>
        <taxon>Bacteria</taxon>
        <taxon>Pseudomonadati</taxon>
        <taxon>Bdellovibrionota</taxon>
        <taxon>Bdellovibrionia</taxon>
        <taxon>Bdellovibrionales</taxon>
        <taxon>Pseudobdellovibrionaceae</taxon>
        <taxon>Bdellovibrio</taxon>
    </lineage>
</organism>
<dbReference type="GO" id="GO:0003755">
    <property type="term" value="F:peptidyl-prolyl cis-trans isomerase activity"/>
    <property type="evidence" value="ECO:0007669"/>
    <property type="project" value="UniProtKB-UniRule"/>
</dbReference>
<comment type="subcellular location">
    <subcellularLocation>
        <location evidence="2">Cytoplasm</location>
    </subcellularLocation>
</comment>
<dbReference type="GO" id="GO:0006457">
    <property type="term" value="P:protein folding"/>
    <property type="evidence" value="ECO:0007669"/>
    <property type="project" value="InterPro"/>
</dbReference>
<evidence type="ECO:0000256" key="5">
    <source>
        <dbReference type="ARBA" id="ARBA00023110"/>
    </source>
</evidence>
<feature type="domain" description="PPIase cyclophilin-type" evidence="8">
    <location>
        <begin position="1"/>
        <end position="166"/>
    </location>
</feature>
<comment type="caution">
    <text evidence="9">The sequence shown here is derived from an EMBL/GenBank/DDBJ whole genome shotgun (WGS) entry which is preliminary data.</text>
</comment>
<dbReference type="InterPro" id="IPR029000">
    <property type="entry name" value="Cyclophilin-like_dom_sf"/>
</dbReference>
<dbReference type="PROSITE" id="PS50072">
    <property type="entry name" value="CSA_PPIASE_2"/>
    <property type="match status" value="1"/>
</dbReference>
<dbReference type="GO" id="GO:0005737">
    <property type="term" value="C:cytoplasm"/>
    <property type="evidence" value="ECO:0007669"/>
    <property type="project" value="UniProtKB-SubCell"/>
</dbReference>
<dbReference type="CDD" id="cd00317">
    <property type="entry name" value="cyclophilin"/>
    <property type="match status" value="1"/>
</dbReference>
<proteinExistence type="inferred from homology"/>
<dbReference type="Pfam" id="PF00160">
    <property type="entry name" value="Pro_isomerase"/>
    <property type="match status" value="1"/>
</dbReference>
<dbReference type="Gene3D" id="2.40.100.10">
    <property type="entry name" value="Cyclophilin-like"/>
    <property type="match status" value="1"/>
</dbReference>
<dbReference type="PANTHER" id="PTHR45625:SF4">
    <property type="entry name" value="PEPTIDYLPROLYL ISOMERASE DOMAIN AND WD REPEAT-CONTAINING PROTEIN 1"/>
    <property type="match status" value="1"/>
</dbReference>
<comment type="similarity">
    <text evidence="3 7">Belongs to the cyclophilin-type PPIase family.</text>
</comment>
<dbReference type="InterPro" id="IPR002130">
    <property type="entry name" value="Cyclophilin-type_PPIase_dom"/>
</dbReference>
<comment type="function">
    <text evidence="1 7">PPIases accelerate the folding of proteins. It catalyzes the cis-trans isomerization of proline imidic peptide bonds in oligopeptides.</text>
</comment>
<keyword evidence="4" id="KW-0963">Cytoplasm</keyword>
<evidence type="ECO:0000256" key="2">
    <source>
        <dbReference type="ARBA" id="ARBA00004496"/>
    </source>
</evidence>
<dbReference type="SUPFAM" id="SSF50891">
    <property type="entry name" value="Cyclophilin-like"/>
    <property type="match status" value="1"/>
</dbReference>
<dbReference type="InterPro" id="IPR044666">
    <property type="entry name" value="Cyclophilin_A-like"/>
</dbReference>
<evidence type="ECO:0000256" key="3">
    <source>
        <dbReference type="ARBA" id="ARBA00007365"/>
    </source>
</evidence>